<dbReference type="RefSeq" id="WP_192755857.1">
    <property type="nucleotide sequence ID" value="NZ_BAABJL010000239.1"/>
</dbReference>
<reference evidence="1" key="1">
    <citation type="submission" date="2020-10" db="EMBL/GenBank/DDBJ databases">
        <title>Sequencing the genomes of 1000 actinobacteria strains.</title>
        <authorList>
            <person name="Klenk H.-P."/>
        </authorList>
    </citation>
    <scope>NUCLEOTIDE SEQUENCE</scope>
    <source>
        <strain evidence="1">DSM 45354</strain>
    </source>
</reference>
<protein>
    <submittedName>
        <fullName evidence="1">Uncharacterized protein</fullName>
    </submittedName>
</protein>
<dbReference type="Proteomes" id="UP000638648">
    <property type="component" value="Unassembled WGS sequence"/>
</dbReference>
<sequence length="314" mass="34974">MSTVPALFGPYGSPALEFADRFERYGANAAWFHGFDPAAFEACQKYDVAECVEFKTLRTDFDAHPELIPVGVDGKPIRYGELVQGVCLSQQDYLTEVEASLVDGLRQFRPTGIWLDYLTYAGWFEVPDPDLQDSCFCSACVADFCEATGLDVASPEEILRTAAAEWERHKCERVAGFARRYADIIHAQLPDCVVGAYMCPWQPHEFDRALTRIFAQDYALLAPAIDVFTPLIYCTKSGRDSSWGREFLEASSAFVPQDRQVQPILDALDGPDSLRETAASSRRSWGLQVFSGAKIFAEPEQAAEFAAAVERIFN</sequence>
<evidence type="ECO:0000313" key="2">
    <source>
        <dbReference type="Proteomes" id="UP000638648"/>
    </source>
</evidence>
<comment type="caution">
    <text evidence="1">The sequence shown here is derived from an EMBL/GenBank/DDBJ whole genome shotgun (WGS) entry which is preliminary data.</text>
</comment>
<keyword evidence="2" id="KW-1185">Reference proteome</keyword>
<dbReference type="EMBL" id="JADBEM010000001">
    <property type="protein sequence ID" value="MBE1612891.1"/>
    <property type="molecule type" value="Genomic_DNA"/>
</dbReference>
<dbReference type="AlphaFoldDB" id="A0A927N575"/>
<dbReference type="Gene3D" id="3.20.20.80">
    <property type="entry name" value="Glycosidases"/>
    <property type="match status" value="1"/>
</dbReference>
<name>A0A927N575_9ACTN</name>
<gene>
    <name evidence="1" type="ORF">HEB94_009739</name>
</gene>
<proteinExistence type="predicted"/>
<organism evidence="1 2">
    <name type="scientific">Actinopolymorpha pittospori</name>
    <dbReference type="NCBI Taxonomy" id="648752"/>
    <lineage>
        <taxon>Bacteria</taxon>
        <taxon>Bacillati</taxon>
        <taxon>Actinomycetota</taxon>
        <taxon>Actinomycetes</taxon>
        <taxon>Propionibacteriales</taxon>
        <taxon>Actinopolymorphaceae</taxon>
        <taxon>Actinopolymorpha</taxon>
    </lineage>
</organism>
<accession>A0A927N575</accession>
<evidence type="ECO:0000313" key="1">
    <source>
        <dbReference type="EMBL" id="MBE1612891.1"/>
    </source>
</evidence>